<feature type="binding site" evidence="8">
    <location>
        <position position="56"/>
    </location>
    <ligand>
        <name>substrate</name>
    </ligand>
</feature>
<comment type="pathway">
    <text evidence="8">Amino-acid biosynthesis; L-proline biosynthesis; L-glutamate 5-semialdehyde from L-glutamate: step 1/2.</text>
</comment>
<dbReference type="Pfam" id="PF00696">
    <property type="entry name" value="AA_kinase"/>
    <property type="match status" value="1"/>
</dbReference>
<evidence type="ECO:0000256" key="6">
    <source>
        <dbReference type="ARBA" id="ARBA00022777"/>
    </source>
</evidence>
<keyword evidence="7 8" id="KW-0067">ATP-binding</keyword>
<comment type="similarity">
    <text evidence="8">Belongs to the glutamate 5-kinase family.</text>
</comment>
<evidence type="ECO:0000256" key="5">
    <source>
        <dbReference type="ARBA" id="ARBA00022741"/>
    </source>
</evidence>
<keyword evidence="2 8" id="KW-0028">Amino-acid biosynthesis</keyword>
<dbReference type="Proteomes" id="UP000218181">
    <property type="component" value="Unassembled WGS sequence"/>
</dbReference>
<dbReference type="PRINTS" id="PR00474">
    <property type="entry name" value="GLU5KINASE"/>
</dbReference>
<dbReference type="PIRSF" id="PIRSF000729">
    <property type="entry name" value="GK"/>
    <property type="match status" value="1"/>
</dbReference>
<sequence length="263" mass="28863">MKIMRNFENINRIVIKVGTSTLTYENGSLNLRRIEQLARVISDLQNSGKHIVLVSSGAIGVGAQKMGLDHRPTTVKGKQAAAAIGQAQLMEIYDEFFRQYNQLIGQVLLTHMVLTDDKMHQNAINTFQTLLEYNAIPIVNENDTVVTDEIVFGDNDTLSAHIARMVDADLLIMLTDIDGLYDEDPNENLDAKLISEVNVITDKIKQMAGGAGSNRGTGGMQTKLIAAEIAQGSSTKTVIMNGNNPTKIYDLLEGEKIGTYFDC</sequence>
<dbReference type="EC" id="2.7.2.11" evidence="8"/>
<keyword evidence="6 8" id="KW-0418">Kinase</keyword>
<feature type="binding site" evidence="8">
    <location>
        <position position="16"/>
    </location>
    <ligand>
        <name>ATP</name>
        <dbReference type="ChEBI" id="CHEBI:30616"/>
    </ligand>
</feature>
<feature type="domain" description="Aspartate/glutamate/uridylate kinase" evidence="9">
    <location>
        <begin position="11"/>
        <end position="241"/>
    </location>
</feature>
<evidence type="ECO:0000256" key="7">
    <source>
        <dbReference type="ARBA" id="ARBA00022840"/>
    </source>
</evidence>
<dbReference type="FunFam" id="3.40.1160.10:FF:000018">
    <property type="entry name" value="Glutamate 5-kinase"/>
    <property type="match status" value="1"/>
</dbReference>
<dbReference type="NCBIfam" id="TIGR01027">
    <property type="entry name" value="proB"/>
    <property type="match status" value="1"/>
</dbReference>
<dbReference type="EMBL" id="JXJU01000003">
    <property type="protein sequence ID" value="PCS00679.1"/>
    <property type="molecule type" value="Genomic_DNA"/>
</dbReference>
<keyword evidence="5 8" id="KW-0547">Nucleotide-binding</keyword>
<dbReference type="InterPro" id="IPR001057">
    <property type="entry name" value="Glu/AcGlu_kinase"/>
</dbReference>
<dbReference type="UniPathway" id="UPA00098">
    <property type="reaction ID" value="UER00359"/>
</dbReference>
<dbReference type="InterPro" id="IPR011529">
    <property type="entry name" value="Glu_5kinase"/>
</dbReference>
<evidence type="ECO:0000256" key="2">
    <source>
        <dbReference type="ARBA" id="ARBA00022605"/>
    </source>
</evidence>
<keyword evidence="3 8" id="KW-0641">Proline biosynthesis</keyword>
<comment type="caution">
    <text evidence="10">The sequence shown here is derived from an EMBL/GenBank/DDBJ whole genome shotgun (WGS) entry which is preliminary data.</text>
</comment>
<evidence type="ECO:0000259" key="9">
    <source>
        <dbReference type="Pfam" id="PF00696"/>
    </source>
</evidence>
<evidence type="ECO:0000313" key="10">
    <source>
        <dbReference type="EMBL" id="PCS00679.1"/>
    </source>
</evidence>
<evidence type="ECO:0000256" key="1">
    <source>
        <dbReference type="ARBA" id="ARBA00022490"/>
    </source>
</evidence>
<reference evidence="10 11" key="1">
    <citation type="submission" date="2014-12" db="EMBL/GenBank/DDBJ databases">
        <title>Draft genome sequences of 10 type strains of Lactococcus.</title>
        <authorList>
            <person name="Sun Z."/>
            <person name="Zhong Z."/>
            <person name="Liu W."/>
            <person name="Zhang W."/>
            <person name="Zhang H."/>
        </authorList>
    </citation>
    <scope>NUCLEOTIDE SEQUENCE [LARGE SCALE GENOMIC DNA]</scope>
    <source>
        <strain evidence="10 11">JCM 16395</strain>
    </source>
</reference>
<dbReference type="PANTHER" id="PTHR43654">
    <property type="entry name" value="GLUTAMATE 5-KINASE"/>
    <property type="match status" value="1"/>
</dbReference>
<organism evidence="10 11">
    <name type="scientific">Lactococcus fujiensis JCM 16395</name>
    <dbReference type="NCBI Taxonomy" id="1291764"/>
    <lineage>
        <taxon>Bacteria</taxon>
        <taxon>Bacillati</taxon>
        <taxon>Bacillota</taxon>
        <taxon>Bacilli</taxon>
        <taxon>Lactobacillales</taxon>
        <taxon>Streptococcaceae</taxon>
        <taxon>Lactococcus</taxon>
    </lineage>
</organism>
<comment type="catalytic activity">
    <reaction evidence="8">
        <text>L-glutamate + ATP = L-glutamyl 5-phosphate + ADP</text>
        <dbReference type="Rhea" id="RHEA:14877"/>
        <dbReference type="ChEBI" id="CHEBI:29985"/>
        <dbReference type="ChEBI" id="CHEBI:30616"/>
        <dbReference type="ChEBI" id="CHEBI:58274"/>
        <dbReference type="ChEBI" id="CHEBI:456216"/>
        <dbReference type="EC" id="2.7.2.11"/>
    </reaction>
</comment>
<feature type="binding site" evidence="8">
    <location>
        <position position="143"/>
    </location>
    <ligand>
        <name>substrate</name>
    </ligand>
</feature>
<evidence type="ECO:0000256" key="4">
    <source>
        <dbReference type="ARBA" id="ARBA00022679"/>
    </source>
</evidence>
<dbReference type="HAMAP" id="MF_00456">
    <property type="entry name" value="ProB"/>
    <property type="match status" value="1"/>
</dbReference>
<evidence type="ECO:0000256" key="8">
    <source>
        <dbReference type="HAMAP-Rule" id="MF_00456"/>
    </source>
</evidence>
<dbReference type="GO" id="GO:0005829">
    <property type="term" value="C:cytosol"/>
    <property type="evidence" value="ECO:0007669"/>
    <property type="project" value="TreeGrafter"/>
</dbReference>
<dbReference type="SUPFAM" id="SSF53633">
    <property type="entry name" value="Carbamate kinase-like"/>
    <property type="match status" value="1"/>
</dbReference>
<proteinExistence type="inferred from homology"/>
<evidence type="ECO:0000256" key="3">
    <source>
        <dbReference type="ARBA" id="ARBA00022650"/>
    </source>
</evidence>
<keyword evidence="1 8" id="KW-0963">Cytoplasm</keyword>
<dbReference type="GO" id="GO:0004349">
    <property type="term" value="F:glutamate 5-kinase activity"/>
    <property type="evidence" value="ECO:0007669"/>
    <property type="project" value="UniProtKB-UniRule"/>
</dbReference>
<keyword evidence="4 8" id="KW-0808">Transferase</keyword>
<feature type="binding site" evidence="8">
    <location>
        <begin position="217"/>
        <end position="223"/>
    </location>
    <ligand>
        <name>ATP</name>
        <dbReference type="ChEBI" id="CHEBI:30616"/>
    </ligand>
</feature>
<dbReference type="GO" id="GO:0055129">
    <property type="term" value="P:L-proline biosynthetic process"/>
    <property type="evidence" value="ECO:0007669"/>
    <property type="project" value="UniProtKB-UniRule"/>
</dbReference>
<dbReference type="GO" id="GO:0005524">
    <property type="term" value="F:ATP binding"/>
    <property type="evidence" value="ECO:0007669"/>
    <property type="project" value="UniProtKB-KW"/>
</dbReference>
<name>A0A2A5RMV7_9LACT</name>
<dbReference type="InterPro" id="IPR041739">
    <property type="entry name" value="G5K_ProB"/>
</dbReference>
<dbReference type="CDD" id="cd04242">
    <property type="entry name" value="AAK_G5K_ProB"/>
    <property type="match status" value="1"/>
</dbReference>
<comment type="subcellular location">
    <subcellularLocation>
        <location evidence="8">Cytoplasm</location>
    </subcellularLocation>
</comment>
<dbReference type="PROSITE" id="PS00902">
    <property type="entry name" value="GLUTAMATE_5_KINASE"/>
    <property type="match status" value="1"/>
</dbReference>
<feature type="binding site" evidence="8">
    <location>
        <position position="155"/>
    </location>
    <ligand>
        <name>substrate</name>
    </ligand>
</feature>
<dbReference type="InterPro" id="IPR005715">
    <property type="entry name" value="Glu_5kinase/COase_Synthase"/>
</dbReference>
<feature type="binding site" evidence="8">
    <location>
        <begin position="175"/>
        <end position="176"/>
    </location>
    <ligand>
        <name>ATP</name>
        <dbReference type="ChEBI" id="CHEBI:30616"/>
    </ligand>
</feature>
<dbReference type="PANTHER" id="PTHR43654:SF1">
    <property type="entry name" value="ISOPENTENYL PHOSPHATE KINASE"/>
    <property type="match status" value="1"/>
</dbReference>
<dbReference type="STRING" id="1291764.GCA_001311235_00810"/>
<comment type="function">
    <text evidence="8">Catalyzes the transfer of a phosphate group to glutamate to form L-glutamate 5-phosphate.</text>
</comment>
<dbReference type="InterPro" id="IPR036393">
    <property type="entry name" value="AceGlu_kinase-like_sf"/>
</dbReference>
<dbReference type="InterPro" id="IPR019797">
    <property type="entry name" value="Glutamate_5-kinase_CS"/>
</dbReference>
<dbReference type="InterPro" id="IPR001048">
    <property type="entry name" value="Asp/Glu/Uridylate_kinase"/>
</dbReference>
<evidence type="ECO:0000313" key="11">
    <source>
        <dbReference type="Proteomes" id="UP000218181"/>
    </source>
</evidence>
<dbReference type="Gene3D" id="3.40.1160.10">
    <property type="entry name" value="Acetylglutamate kinase-like"/>
    <property type="match status" value="1"/>
</dbReference>
<protein>
    <recommendedName>
        <fullName evidence="8">Glutamate 5-kinase</fullName>
        <ecNumber evidence="8">2.7.2.11</ecNumber>
    </recommendedName>
    <alternativeName>
        <fullName evidence="8">Gamma-glutamyl kinase</fullName>
        <shortName evidence="8">GK</shortName>
    </alternativeName>
</protein>
<keyword evidence="11" id="KW-1185">Reference proteome</keyword>
<gene>
    <name evidence="8" type="primary">proB</name>
    <name evidence="10" type="ORF">RT41_GL001061</name>
</gene>
<accession>A0A2A5RMV7</accession>
<dbReference type="AlphaFoldDB" id="A0A2A5RMV7"/>